<proteinExistence type="inferred from homology"/>
<gene>
    <name evidence="3" type="ORF">SAMN05216215_100954</name>
</gene>
<dbReference type="STRING" id="418495.SAMN05216215_100954"/>
<accession>A0A1H3AA80</accession>
<dbReference type="AlphaFoldDB" id="A0A1H3AA80"/>
<dbReference type="OrthoDB" id="3699309at2"/>
<evidence type="ECO:0000256" key="1">
    <source>
        <dbReference type="ARBA" id="ARBA00005721"/>
    </source>
</evidence>
<dbReference type="EMBL" id="FNOK01000009">
    <property type="protein sequence ID" value="SDX26543.1"/>
    <property type="molecule type" value="Genomic_DNA"/>
</dbReference>
<dbReference type="InterPro" id="IPR005531">
    <property type="entry name" value="Asp23"/>
</dbReference>
<reference evidence="4" key="1">
    <citation type="submission" date="2016-10" db="EMBL/GenBank/DDBJ databases">
        <authorList>
            <person name="Varghese N."/>
            <person name="Submissions S."/>
        </authorList>
    </citation>
    <scope>NUCLEOTIDE SEQUENCE [LARGE SCALE GENOMIC DNA]</scope>
    <source>
        <strain evidence="4">CGMCC 4.3530</strain>
    </source>
</reference>
<sequence>MTATTGPAAAEEPSRDDDPAERGRLHISRAVLRKIAEHTADQDPGSARRRHRLGGGRQGAAAQVSGPDDALRIRLDVALRYPSPVRESVASMRERIGSELERLTEFRVRTVDVTVSALVPADVPPRVE</sequence>
<name>A0A1H3AA80_9PSEU</name>
<evidence type="ECO:0000256" key="2">
    <source>
        <dbReference type="SAM" id="MobiDB-lite"/>
    </source>
</evidence>
<feature type="compositionally biased region" description="Low complexity" evidence="2">
    <location>
        <begin position="1"/>
        <end position="11"/>
    </location>
</feature>
<keyword evidence="4" id="KW-1185">Reference proteome</keyword>
<evidence type="ECO:0000313" key="4">
    <source>
        <dbReference type="Proteomes" id="UP000199529"/>
    </source>
</evidence>
<feature type="region of interest" description="Disordered" evidence="2">
    <location>
        <begin position="1"/>
        <end position="67"/>
    </location>
</feature>
<dbReference type="RefSeq" id="WP_093264954.1">
    <property type="nucleotide sequence ID" value="NZ_FNOK01000009.1"/>
</dbReference>
<dbReference type="Pfam" id="PF03780">
    <property type="entry name" value="Asp23"/>
    <property type="match status" value="1"/>
</dbReference>
<feature type="compositionally biased region" description="Basic and acidic residues" evidence="2">
    <location>
        <begin position="12"/>
        <end position="24"/>
    </location>
</feature>
<organism evidence="3 4">
    <name type="scientific">Saccharopolyspora shandongensis</name>
    <dbReference type="NCBI Taxonomy" id="418495"/>
    <lineage>
        <taxon>Bacteria</taxon>
        <taxon>Bacillati</taxon>
        <taxon>Actinomycetota</taxon>
        <taxon>Actinomycetes</taxon>
        <taxon>Pseudonocardiales</taxon>
        <taxon>Pseudonocardiaceae</taxon>
        <taxon>Saccharopolyspora</taxon>
    </lineage>
</organism>
<evidence type="ECO:0000313" key="3">
    <source>
        <dbReference type="EMBL" id="SDX26543.1"/>
    </source>
</evidence>
<dbReference type="Proteomes" id="UP000199529">
    <property type="component" value="Unassembled WGS sequence"/>
</dbReference>
<protein>
    <submittedName>
        <fullName evidence="3">Uncharacterized conserved protein YloU, alkaline shock protein (Asp23) family</fullName>
    </submittedName>
</protein>
<comment type="similarity">
    <text evidence="1">Belongs to the asp23 family.</text>
</comment>